<dbReference type="AlphaFoldDB" id="A0A261TKI9"/>
<dbReference type="PRINTS" id="PR00035">
    <property type="entry name" value="HTHGNTR"/>
</dbReference>
<dbReference type="Pfam" id="PF00392">
    <property type="entry name" value="GntR"/>
    <property type="match status" value="1"/>
</dbReference>
<dbReference type="OrthoDB" id="5296437at2"/>
<feature type="domain" description="HTH gntR-type" evidence="5">
    <location>
        <begin position="19"/>
        <end position="87"/>
    </location>
</feature>
<dbReference type="Pfam" id="PF07729">
    <property type="entry name" value="FCD"/>
    <property type="match status" value="1"/>
</dbReference>
<comment type="caution">
    <text evidence="6">The sequence shown here is derived from an EMBL/GenBank/DDBJ whole genome shotgun (WGS) entry which is preliminary data.</text>
</comment>
<organism evidence="6 7">
    <name type="scientific">Bordetella genomosp. 5</name>
    <dbReference type="NCBI Taxonomy" id="1395608"/>
    <lineage>
        <taxon>Bacteria</taxon>
        <taxon>Pseudomonadati</taxon>
        <taxon>Pseudomonadota</taxon>
        <taxon>Betaproteobacteria</taxon>
        <taxon>Burkholderiales</taxon>
        <taxon>Alcaligenaceae</taxon>
        <taxon>Bordetella</taxon>
    </lineage>
</organism>
<dbReference type="InterPro" id="IPR036390">
    <property type="entry name" value="WH_DNA-bd_sf"/>
</dbReference>
<evidence type="ECO:0000256" key="2">
    <source>
        <dbReference type="ARBA" id="ARBA00023125"/>
    </source>
</evidence>
<evidence type="ECO:0000256" key="4">
    <source>
        <dbReference type="SAM" id="MobiDB-lite"/>
    </source>
</evidence>
<gene>
    <name evidence="6" type="ORF">CAL25_13995</name>
</gene>
<dbReference type="GO" id="GO:0003700">
    <property type="term" value="F:DNA-binding transcription factor activity"/>
    <property type="evidence" value="ECO:0007669"/>
    <property type="project" value="InterPro"/>
</dbReference>
<keyword evidence="1" id="KW-0805">Transcription regulation</keyword>
<dbReference type="InterPro" id="IPR000524">
    <property type="entry name" value="Tscrpt_reg_HTH_GntR"/>
</dbReference>
<protein>
    <submittedName>
        <fullName evidence="6">GntR family transcriptional regulator</fullName>
    </submittedName>
</protein>
<dbReference type="GO" id="GO:0003677">
    <property type="term" value="F:DNA binding"/>
    <property type="evidence" value="ECO:0007669"/>
    <property type="project" value="UniProtKB-KW"/>
</dbReference>
<dbReference type="PANTHER" id="PTHR43537">
    <property type="entry name" value="TRANSCRIPTIONAL REGULATOR, GNTR FAMILY"/>
    <property type="match status" value="1"/>
</dbReference>
<feature type="region of interest" description="Disordered" evidence="4">
    <location>
        <begin position="237"/>
        <end position="263"/>
    </location>
</feature>
<keyword evidence="7" id="KW-1185">Reference proteome</keyword>
<dbReference type="PANTHER" id="PTHR43537:SF5">
    <property type="entry name" value="UXU OPERON TRANSCRIPTIONAL REGULATOR"/>
    <property type="match status" value="1"/>
</dbReference>
<dbReference type="Gene3D" id="1.10.10.10">
    <property type="entry name" value="Winged helix-like DNA-binding domain superfamily/Winged helix DNA-binding domain"/>
    <property type="match status" value="1"/>
</dbReference>
<evidence type="ECO:0000259" key="5">
    <source>
        <dbReference type="PROSITE" id="PS50949"/>
    </source>
</evidence>
<dbReference type="SMART" id="SM00895">
    <property type="entry name" value="FCD"/>
    <property type="match status" value="1"/>
</dbReference>
<dbReference type="SUPFAM" id="SSF46785">
    <property type="entry name" value="Winged helix' DNA-binding domain"/>
    <property type="match status" value="1"/>
</dbReference>
<dbReference type="SMART" id="SM00345">
    <property type="entry name" value="HTH_GNTR"/>
    <property type="match status" value="1"/>
</dbReference>
<dbReference type="InterPro" id="IPR036388">
    <property type="entry name" value="WH-like_DNA-bd_sf"/>
</dbReference>
<keyword evidence="3" id="KW-0804">Transcription</keyword>
<dbReference type="EMBL" id="NEVP01000008">
    <property type="protein sequence ID" value="OZI49153.1"/>
    <property type="molecule type" value="Genomic_DNA"/>
</dbReference>
<evidence type="ECO:0000313" key="6">
    <source>
        <dbReference type="EMBL" id="OZI49153.1"/>
    </source>
</evidence>
<dbReference type="CDD" id="cd07377">
    <property type="entry name" value="WHTH_GntR"/>
    <property type="match status" value="1"/>
</dbReference>
<accession>A0A261TKI9</accession>
<proteinExistence type="predicted"/>
<name>A0A261TKI9_9BORD</name>
<dbReference type="Gene3D" id="1.20.120.530">
    <property type="entry name" value="GntR ligand-binding domain-like"/>
    <property type="match status" value="1"/>
</dbReference>
<reference evidence="6 7" key="1">
    <citation type="submission" date="2017-05" db="EMBL/GenBank/DDBJ databases">
        <title>Complete and WGS of Bordetella genogroups.</title>
        <authorList>
            <person name="Spilker T."/>
            <person name="LiPuma J."/>
        </authorList>
    </citation>
    <scope>NUCLEOTIDE SEQUENCE [LARGE SCALE GENOMIC DNA]</scope>
    <source>
        <strain evidence="6 7">AU10456</strain>
    </source>
</reference>
<keyword evidence="2" id="KW-0238">DNA-binding</keyword>
<dbReference type="PROSITE" id="PS50949">
    <property type="entry name" value="HTH_GNTR"/>
    <property type="match status" value="1"/>
</dbReference>
<sequence length="263" mass="28770">MAHPEPVSDALFGSLARPDNLPDEIAQQIRQKIVSQAFEPGQRLPTEQEFAQRFGVSRNVVREAIARLKLSGYIETRRGVGSFVATDAGQQAFELLPADLLQAQALEHVYQLRVEIEAGAAALAAQHRTDAQIEQLRVALTRVDAASDDWRMGADRALDFHMAVCQAANNPYFLRLLSLFGRAIGDAVRTLRYCSTGTERVAQIELEHHRIFDAIVARDADAARAAMREHLTNGMQRRQAQLQQTGAAAPAAATSPRAGPGPD</sequence>
<dbReference type="InterPro" id="IPR008920">
    <property type="entry name" value="TF_FadR/GntR_C"/>
</dbReference>
<evidence type="ECO:0000256" key="3">
    <source>
        <dbReference type="ARBA" id="ARBA00023163"/>
    </source>
</evidence>
<dbReference type="InterPro" id="IPR011711">
    <property type="entry name" value="GntR_C"/>
</dbReference>
<dbReference type="Proteomes" id="UP000216913">
    <property type="component" value="Unassembled WGS sequence"/>
</dbReference>
<evidence type="ECO:0000256" key="1">
    <source>
        <dbReference type="ARBA" id="ARBA00023015"/>
    </source>
</evidence>
<evidence type="ECO:0000313" key="7">
    <source>
        <dbReference type="Proteomes" id="UP000216913"/>
    </source>
</evidence>
<dbReference type="SUPFAM" id="SSF48008">
    <property type="entry name" value="GntR ligand-binding domain-like"/>
    <property type="match status" value="1"/>
</dbReference>
<dbReference type="RefSeq" id="WP_094800911.1">
    <property type="nucleotide sequence ID" value="NZ_NEVN01000007.1"/>
</dbReference>